<keyword evidence="1" id="KW-0969">Cilium</keyword>
<name>A0ABS6JLK2_9BACI</name>
<dbReference type="EMBL" id="JAHQCS010000178">
    <property type="protein sequence ID" value="MBU9714546.1"/>
    <property type="molecule type" value="Genomic_DNA"/>
</dbReference>
<dbReference type="InterPro" id="IPR009384">
    <property type="entry name" value="SwrD-like"/>
</dbReference>
<dbReference type="Proteomes" id="UP000784880">
    <property type="component" value="Unassembled WGS sequence"/>
</dbReference>
<accession>A0ABS6JLK2</accession>
<comment type="caution">
    <text evidence="1">The sequence shown here is derived from an EMBL/GenBank/DDBJ whole genome shotgun (WGS) entry which is preliminary data.</text>
</comment>
<sequence length="77" mass="8775">MIQLTRLNNQTFTLNALYIEQIQAFPDTTITLTNGKKLVVKESEDDVAVKVQSFYQQVGLTSIQIKGQWNTQEGEKK</sequence>
<dbReference type="Pfam" id="PF06289">
    <property type="entry name" value="FlbD"/>
    <property type="match status" value="1"/>
</dbReference>
<keyword evidence="1" id="KW-0282">Flagellum</keyword>
<gene>
    <name evidence="1" type="ORF">KS419_22645</name>
</gene>
<dbReference type="PANTHER" id="PTHR39185:SF1">
    <property type="entry name" value="SWARMING MOTILITY PROTEIN SWRD"/>
    <property type="match status" value="1"/>
</dbReference>
<reference evidence="1 2" key="1">
    <citation type="submission" date="2021-06" db="EMBL/GenBank/DDBJ databases">
        <title>Bacillus sp. RD4P76, an endophyte from a halophyte.</title>
        <authorList>
            <person name="Sun J.-Q."/>
        </authorList>
    </citation>
    <scope>NUCLEOTIDE SEQUENCE [LARGE SCALE GENOMIC DNA]</scope>
    <source>
        <strain evidence="1 2">CGMCC 1.15917</strain>
    </source>
</reference>
<evidence type="ECO:0000313" key="2">
    <source>
        <dbReference type="Proteomes" id="UP000784880"/>
    </source>
</evidence>
<keyword evidence="2" id="KW-1185">Reference proteome</keyword>
<keyword evidence="1" id="KW-0966">Cell projection</keyword>
<dbReference type="RefSeq" id="WP_217069192.1">
    <property type="nucleotide sequence ID" value="NZ_JAHQCS010000178.1"/>
</dbReference>
<evidence type="ECO:0000313" key="1">
    <source>
        <dbReference type="EMBL" id="MBU9714546.1"/>
    </source>
</evidence>
<proteinExistence type="predicted"/>
<organism evidence="1 2">
    <name type="scientific">Evansella tamaricis</name>
    <dbReference type="NCBI Taxonomy" id="2069301"/>
    <lineage>
        <taxon>Bacteria</taxon>
        <taxon>Bacillati</taxon>
        <taxon>Bacillota</taxon>
        <taxon>Bacilli</taxon>
        <taxon>Bacillales</taxon>
        <taxon>Bacillaceae</taxon>
        <taxon>Evansella</taxon>
    </lineage>
</organism>
<protein>
    <submittedName>
        <fullName evidence="1">Flagellar FlbD family protein</fullName>
    </submittedName>
</protein>
<dbReference type="PANTHER" id="PTHR39185">
    <property type="entry name" value="SWARMING MOTILITY PROTEIN SWRD"/>
    <property type="match status" value="1"/>
</dbReference>